<gene>
    <name evidence="2" type="ORF">QYE76_061721</name>
</gene>
<dbReference type="Proteomes" id="UP001231189">
    <property type="component" value="Unassembled WGS sequence"/>
</dbReference>
<name>A0AAD8S2P8_LOLMU</name>
<feature type="region of interest" description="Disordered" evidence="1">
    <location>
        <begin position="783"/>
        <end position="807"/>
    </location>
</feature>
<feature type="compositionally biased region" description="Basic residues" evidence="1">
    <location>
        <begin position="846"/>
        <end position="858"/>
    </location>
</feature>
<comment type="caution">
    <text evidence="2">The sequence shown here is derived from an EMBL/GenBank/DDBJ whole genome shotgun (WGS) entry which is preliminary data.</text>
</comment>
<feature type="compositionally biased region" description="Polar residues" evidence="1">
    <location>
        <begin position="475"/>
        <end position="490"/>
    </location>
</feature>
<evidence type="ECO:0000313" key="2">
    <source>
        <dbReference type="EMBL" id="KAK1643916.1"/>
    </source>
</evidence>
<feature type="region of interest" description="Disordered" evidence="1">
    <location>
        <begin position="842"/>
        <end position="894"/>
    </location>
</feature>
<dbReference type="EMBL" id="JAUUTY010000004">
    <property type="protein sequence ID" value="KAK1643916.1"/>
    <property type="molecule type" value="Genomic_DNA"/>
</dbReference>
<evidence type="ECO:0000313" key="3">
    <source>
        <dbReference type="Proteomes" id="UP001231189"/>
    </source>
</evidence>
<feature type="compositionally biased region" description="Basic and acidic residues" evidence="1">
    <location>
        <begin position="876"/>
        <end position="888"/>
    </location>
</feature>
<feature type="region of interest" description="Disordered" evidence="1">
    <location>
        <begin position="464"/>
        <end position="490"/>
    </location>
</feature>
<sequence length="914" mass="99519">MGAKVEGEGYRPGHYAVGDLNASANGWRSPYEEEEKTSNEQLCNGSMTTQAIGCTDYDREMFKRTMLAHEAVFRQQVYELHRVYRIQSDLMKHYRNKEMHACPRLGDASQRNSPSQVPLHGAKTAAAAAAAVNIEKSQSLKFLREGSVQSSPNGFPSSDAALHTKQGMFDLERGADNCFEDDNASDNKPIDFLGVASETKHQTDSAVTLSGAERLGRLGHNSSTSFLPTIGNLGGHRVADLNEPILGTSMGRTNGPVSGGPLYSLDNSWQQSAWRSSVTNNSFNKEYTIDKRTNEGTSSNFFDTSSRIKQEEKPFIDKGKHASNGGFVAPRYSDTDARATFNVADGRSANINQFMYQYPNSSTGWYSRSPLEGSALNMFSRHDHPHGSSLNTLVAPIPSPHIGHPSVASRVGSCIVDPRSYSNNADFQSFPSFNGSSTVNSYACLGAANQSIGTFRCNPKGIDKSDGRYSGAPLDSSSASRPRQQATISSDLKQNKRQMFEHPARQCHNDPDFANGKGRNNFNLNEALSDGQEDVPVEQDRVYAGSLQHIEGEGSVSGISWLSKKASFGDCTGLEEPRKVFENSSLMEMKGNKGRSGAALAVSNLPDSASTSVGCGAKKDKTQESAACLPPSCQNLVPRDGQAAANKSGGAIVNFFDLNDDIPNEDNSESSIVSHECHVTSLQNNHAKRAFVIDLEVPACEDAAATAAAEDIIALSMDVPATDAPENMLQWFAEVAVSSIDDDDDDDLETFESLTLKLEETKAVVEVCSRPLAPAVENNEQTVSPVNLLTKPKRGGNQRKRRQKRDFQKDILPSISSLCRPEIIEDIQLLEGLVQTTGGSWESSFTRRRRSRGKKPKKKVEDTIEEEVEISPPPVKPDESGLEAEDRGMIGWGRTTRRCRRQRCPSGMTIAAAS</sequence>
<dbReference type="PANTHER" id="PTHR33167">
    <property type="entry name" value="TRANSCRIPTION FACTOR, PUTATIVE (DUF863)-RELATED"/>
    <property type="match status" value="1"/>
</dbReference>
<dbReference type="Pfam" id="PF05904">
    <property type="entry name" value="DUF863"/>
    <property type="match status" value="2"/>
</dbReference>
<proteinExistence type="predicted"/>
<dbReference type="PANTHER" id="PTHR33167:SF25">
    <property type="match status" value="1"/>
</dbReference>
<reference evidence="2" key="1">
    <citation type="submission" date="2023-07" db="EMBL/GenBank/DDBJ databases">
        <title>A chromosome-level genome assembly of Lolium multiflorum.</title>
        <authorList>
            <person name="Chen Y."/>
            <person name="Copetti D."/>
            <person name="Kolliker R."/>
            <person name="Studer B."/>
        </authorList>
    </citation>
    <scope>NUCLEOTIDE SEQUENCE</scope>
    <source>
        <strain evidence="2">02402/16</strain>
        <tissue evidence="2">Leaf</tissue>
    </source>
</reference>
<accession>A0AAD8S2P8</accession>
<protein>
    <submittedName>
        <fullName evidence="2">Uncharacterized protein</fullName>
    </submittedName>
</protein>
<keyword evidence="3" id="KW-1185">Reference proteome</keyword>
<organism evidence="2 3">
    <name type="scientific">Lolium multiflorum</name>
    <name type="common">Italian ryegrass</name>
    <name type="synonym">Lolium perenne subsp. multiflorum</name>
    <dbReference type="NCBI Taxonomy" id="4521"/>
    <lineage>
        <taxon>Eukaryota</taxon>
        <taxon>Viridiplantae</taxon>
        <taxon>Streptophyta</taxon>
        <taxon>Embryophyta</taxon>
        <taxon>Tracheophyta</taxon>
        <taxon>Spermatophyta</taxon>
        <taxon>Magnoliopsida</taxon>
        <taxon>Liliopsida</taxon>
        <taxon>Poales</taxon>
        <taxon>Poaceae</taxon>
        <taxon>BOP clade</taxon>
        <taxon>Pooideae</taxon>
        <taxon>Poodae</taxon>
        <taxon>Poeae</taxon>
        <taxon>Poeae Chloroplast Group 2 (Poeae type)</taxon>
        <taxon>Loliodinae</taxon>
        <taxon>Loliinae</taxon>
        <taxon>Lolium</taxon>
    </lineage>
</organism>
<dbReference type="InterPro" id="IPR008581">
    <property type="entry name" value="DUF863_pln"/>
</dbReference>
<feature type="compositionally biased region" description="Basic residues" evidence="1">
    <location>
        <begin position="791"/>
        <end position="804"/>
    </location>
</feature>
<evidence type="ECO:0000256" key="1">
    <source>
        <dbReference type="SAM" id="MobiDB-lite"/>
    </source>
</evidence>
<dbReference type="AlphaFoldDB" id="A0AAD8S2P8"/>